<reference evidence="2" key="1">
    <citation type="submission" date="2021-02" db="EMBL/GenBank/DDBJ databases">
        <authorList>
            <person name="Palmer J.M."/>
        </authorList>
    </citation>
    <scope>NUCLEOTIDE SEQUENCE</scope>
    <source>
        <strain evidence="2">SCRP23</strain>
    </source>
</reference>
<accession>A0A8T1VJA7</accession>
<feature type="region of interest" description="Disordered" evidence="1">
    <location>
        <begin position="1"/>
        <end position="29"/>
    </location>
</feature>
<protein>
    <recommendedName>
        <fullName evidence="4">BZIP domain-containing protein</fullName>
    </recommendedName>
</protein>
<evidence type="ECO:0000313" key="3">
    <source>
        <dbReference type="Proteomes" id="UP000693981"/>
    </source>
</evidence>
<dbReference type="EMBL" id="JAGDFL010000796">
    <property type="protein sequence ID" value="KAG7381355.1"/>
    <property type="molecule type" value="Genomic_DNA"/>
</dbReference>
<dbReference type="Proteomes" id="UP000693981">
    <property type="component" value="Unassembled WGS sequence"/>
</dbReference>
<evidence type="ECO:0000313" key="2">
    <source>
        <dbReference type="EMBL" id="KAG7381355.1"/>
    </source>
</evidence>
<sequence length="229" mass="26766">MASRPSYEDSKRERRRELGRKSQTAYRERRRQIEPRLMREIYALKDEVKKLEDWKVMRDGVQGKQQTDPIQTIRDVYYAIDCRLNQQQIVDVQKYEQTHGCSPALQYLLDLQREEFDSTASLELHWSWYRTQFRVFELSVTSFERVEAAEHVIIKIKGSLCLDICCSVNKGKRAIVCPVQHLFEFEKGNQAVTRITSEVDLIGGVMARQGQGLERALFALQRLSDSFGL</sequence>
<gene>
    <name evidence="2" type="ORF">PHYBOEH_010993</name>
</gene>
<name>A0A8T1VJA7_9STRA</name>
<organism evidence="2 3">
    <name type="scientific">Phytophthora boehmeriae</name>
    <dbReference type="NCBI Taxonomy" id="109152"/>
    <lineage>
        <taxon>Eukaryota</taxon>
        <taxon>Sar</taxon>
        <taxon>Stramenopiles</taxon>
        <taxon>Oomycota</taxon>
        <taxon>Peronosporomycetes</taxon>
        <taxon>Peronosporales</taxon>
        <taxon>Peronosporaceae</taxon>
        <taxon>Phytophthora</taxon>
    </lineage>
</organism>
<evidence type="ECO:0000256" key="1">
    <source>
        <dbReference type="SAM" id="MobiDB-lite"/>
    </source>
</evidence>
<dbReference type="AlphaFoldDB" id="A0A8T1VJA7"/>
<feature type="compositionally biased region" description="Basic and acidic residues" evidence="1">
    <location>
        <begin position="1"/>
        <end position="20"/>
    </location>
</feature>
<proteinExistence type="predicted"/>
<keyword evidence="3" id="KW-1185">Reference proteome</keyword>
<evidence type="ECO:0008006" key="4">
    <source>
        <dbReference type="Google" id="ProtNLM"/>
    </source>
</evidence>
<dbReference type="OrthoDB" id="6369905at2759"/>
<comment type="caution">
    <text evidence="2">The sequence shown here is derived from an EMBL/GenBank/DDBJ whole genome shotgun (WGS) entry which is preliminary data.</text>
</comment>